<evidence type="ECO:0000256" key="1">
    <source>
        <dbReference type="SAM" id="MobiDB-lite"/>
    </source>
</evidence>
<feature type="compositionally biased region" description="Low complexity" evidence="1">
    <location>
        <begin position="256"/>
        <end position="274"/>
    </location>
</feature>
<feature type="compositionally biased region" description="Polar residues" evidence="1">
    <location>
        <begin position="82"/>
        <end position="106"/>
    </location>
</feature>
<dbReference type="EMBL" id="RCMV01002864">
    <property type="protein sequence ID" value="KAG3200912.1"/>
    <property type="molecule type" value="Genomic_DNA"/>
</dbReference>
<name>A0A8T1AUC8_9STRA</name>
<feature type="region of interest" description="Disordered" evidence="1">
    <location>
        <begin position="51"/>
        <end position="360"/>
    </location>
</feature>
<feature type="compositionally biased region" description="Polar residues" evidence="1">
    <location>
        <begin position="226"/>
        <end position="243"/>
    </location>
</feature>
<feature type="chain" id="PRO_5040043904" evidence="2">
    <location>
        <begin position="22"/>
        <end position="517"/>
    </location>
</feature>
<evidence type="ECO:0000313" key="6">
    <source>
        <dbReference type="EMBL" id="KAG3200912.1"/>
    </source>
</evidence>
<feature type="compositionally biased region" description="Polar residues" evidence="1">
    <location>
        <begin position="275"/>
        <end position="293"/>
    </location>
</feature>
<dbReference type="Proteomes" id="UP000774804">
    <property type="component" value="Unassembled WGS sequence"/>
</dbReference>
<dbReference type="EMBL" id="RCMI01001179">
    <property type="protein sequence ID" value="KAG2889114.1"/>
    <property type="molecule type" value="Genomic_DNA"/>
</dbReference>
<evidence type="ECO:0000313" key="4">
    <source>
        <dbReference type="EMBL" id="KAG2922260.1"/>
    </source>
</evidence>
<dbReference type="VEuPathDB" id="FungiDB:PC110_g17632"/>
<dbReference type="EMBL" id="RCML01001623">
    <property type="protein sequence ID" value="KAG2961328.1"/>
    <property type="molecule type" value="Genomic_DNA"/>
</dbReference>
<feature type="compositionally biased region" description="Gly residues" evidence="1">
    <location>
        <begin position="147"/>
        <end position="160"/>
    </location>
</feature>
<evidence type="ECO:0000313" key="7">
    <source>
        <dbReference type="Proteomes" id="UP000774804"/>
    </source>
</evidence>
<evidence type="ECO:0000313" key="5">
    <source>
        <dbReference type="EMBL" id="KAG2961328.1"/>
    </source>
</evidence>
<accession>A0A8T1AUC8</accession>
<dbReference type="Proteomes" id="UP000736787">
    <property type="component" value="Unassembled WGS sequence"/>
</dbReference>
<organism evidence="3 7">
    <name type="scientific">Phytophthora cactorum</name>
    <dbReference type="NCBI Taxonomy" id="29920"/>
    <lineage>
        <taxon>Eukaryota</taxon>
        <taxon>Sar</taxon>
        <taxon>Stramenopiles</taxon>
        <taxon>Oomycota</taxon>
        <taxon>Peronosporomycetes</taxon>
        <taxon>Peronosporales</taxon>
        <taxon>Peronosporaceae</taxon>
        <taxon>Phytophthora</taxon>
    </lineage>
</organism>
<dbReference type="AlphaFoldDB" id="A0A8T1AUC8"/>
<protein>
    <submittedName>
        <fullName evidence="3">Uncharacterized protein</fullName>
    </submittedName>
</protein>
<feature type="compositionally biased region" description="Low complexity" evidence="1">
    <location>
        <begin position="299"/>
        <end position="314"/>
    </location>
</feature>
<feature type="non-terminal residue" evidence="3">
    <location>
        <position position="517"/>
    </location>
</feature>
<dbReference type="EMBL" id="RCMK01000554">
    <property type="protein sequence ID" value="KAG2922260.1"/>
    <property type="molecule type" value="Genomic_DNA"/>
</dbReference>
<gene>
    <name evidence="3" type="ORF">PC115_g19841</name>
    <name evidence="4" type="ORF">PC117_g16010</name>
    <name evidence="5" type="ORF">PC118_g22031</name>
    <name evidence="6" type="ORF">PC129_g23693</name>
</gene>
<comment type="caution">
    <text evidence="3">The sequence shown here is derived from an EMBL/GenBank/DDBJ whole genome shotgun (WGS) entry which is preliminary data.</text>
</comment>
<dbReference type="Proteomes" id="UP000760860">
    <property type="component" value="Unassembled WGS sequence"/>
</dbReference>
<feature type="compositionally biased region" description="Low complexity" evidence="1">
    <location>
        <begin position="340"/>
        <end position="354"/>
    </location>
</feature>
<sequence>MRPNPLPHVLLVAALATTSSAFDFGGNDVVQTAGTVAPGVNTDNLIPTSGGNGFGNYGIPTQFTNPSTGESTGTGGQGWPSGESTDNGNQGWHQQAGTGASWPSNPGGQGQMGWPSNPSGDNGQMGWPSNPGGDQGGGTLGVDCSGSNGGGWTPPGGGDQDWGTLGVDCSGSSAGGWPQPGEGQGTPPSGDQGWGILGVDCSGSTEGGWTPPSGEGGSGTLGVDCSGSNAGGSTPETSSSLPGSNAEGGSEEAPDTSMAGPAGTASTSSSASSGLESQGPTETSSAIETSSGSGDLGFSEATQTESSSTPTESSIGADADQKSMLRSSTTETTSGDIGHQQYQGQEQQQQQQQQGDKTAGGDVIQSMSVWGAPVVASTGTNLSSAEPTFGKITSKSGECVVAKPTEYISEKYLDWVWQNRIGPNAKPKQDVNWNVMANKNFLMDKFVHNKGSINYCVRWDSSTNLEKSVASKFQGILERHYNKWNKWLEGYNCWPFTELKVNMVGWAAKDKSQFQWA</sequence>
<keyword evidence="2" id="KW-0732">Signal</keyword>
<feature type="compositionally biased region" description="Polar residues" evidence="1">
    <location>
        <begin position="324"/>
        <end position="335"/>
    </location>
</feature>
<proteinExistence type="predicted"/>
<evidence type="ECO:0000313" key="3">
    <source>
        <dbReference type="EMBL" id="KAG2889114.1"/>
    </source>
</evidence>
<dbReference type="PANTHER" id="PTHR35606">
    <property type="entry name" value="CELLULOSE-BINDING FAMILY II PROTEIN"/>
    <property type="match status" value="1"/>
</dbReference>
<evidence type="ECO:0000256" key="2">
    <source>
        <dbReference type="SAM" id="SignalP"/>
    </source>
</evidence>
<reference evidence="3" key="1">
    <citation type="submission" date="2018-10" db="EMBL/GenBank/DDBJ databases">
        <title>Effector identification in a new, highly contiguous assembly of the strawberry crown rot pathogen Phytophthora cactorum.</title>
        <authorList>
            <person name="Armitage A.D."/>
            <person name="Nellist C.F."/>
            <person name="Bates H."/>
            <person name="Vickerstaff R.J."/>
            <person name="Harrison R.J."/>
        </authorList>
    </citation>
    <scope>NUCLEOTIDE SEQUENCE</scope>
    <source>
        <strain evidence="3">4032</strain>
        <strain evidence="4">4040</strain>
        <strain evidence="5">P415</strain>
        <strain evidence="6">P421</strain>
    </source>
</reference>
<dbReference type="Proteomes" id="UP000697107">
    <property type="component" value="Unassembled WGS sequence"/>
</dbReference>
<feature type="signal peptide" evidence="2">
    <location>
        <begin position="1"/>
        <end position="21"/>
    </location>
</feature>
<dbReference type="PANTHER" id="PTHR35606:SF4">
    <property type="entry name" value="CELLULOSE-BINDING FAMILY II PROTEIN"/>
    <property type="match status" value="1"/>
</dbReference>